<keyword evidence="3" id="KW-1185">Reference proteome</keyword>
<proteinExistence type="predicted"/>
<protein>
    <recommendedName>
        <fullName evidence="1">DUF8094 domain-containing protein</fullName>
    </recommendedName>
</protein>
<accession>A0A6H9YZ76</accession>
<dbReference type="EMBL" id="WBMT01000002">
    <property type="protein sequence ID" value="KAB2351873.1"/>
    <property type="molecule type" value="Genomic_DNA"/>
</dbReference>
<dbReference type="OrthoDB" id="3510378at2"/>
<gene>
    <name evidence="2" type="ORF">F8566_04295</name>
</gene>
<evidence type="ECO:0000313" key="2">
    <source>
        <dbReference type="EMBL" id="KAB2351873.1"/>
    </source>
</evidence>
<reference evidence="2 3" key="1">
    <citation type="submission" date="2019-09" db="EMBL/GenBank/DDBJ databases">
        <title>Actinomadura physcomitrii sp. nov., a novel actinomycete isolated from moss [Physcomitrium sphaericum (Ludw) Fuernr].</title>
        <authorList>
            <person name="Zhuang X."/>
            <person name="Liu C."/>
        </authorList>
    </citation>
    <scope>NUCLEOTIDE SEQUENCE [LARGE SCALE GENOMIC DNA]</scope>
    <source>
        <strain evidence="2 3">HMC1</strain>
    </source>
</reference>
<dbReference type="InterPro" id="IPR058407">
    <property type="entry name" value="DUF8094"/>
</dbReference>
<evidence type="ECO:0000259" key="1">
    <source>
        <dbReference type="Pfam" id="PF26366"/>
    </source>
</evidence>
<feature type="domain" description="DUF8094" evidence="1">
    <location>
        <begin position="28"/>
        <end position="319"/>
    </location>
</feature>
<dbReference type="AlphaFoldDB" id="A0A6H9YZ76"/>
<comment type="caution">
    <text evidence="2">The sequence shown here is derived from an EMBL/GenBank/DDBJ whole genome shotgun (WGS) entry which is preliminary data.</text>
</comment>
<name>A0A6H9YZ76_9ACTN</name>
<sequence length="321" mass="33572">MLAPLVLPPLLLSSACGQSSSNAQSDAGPALSKTEAAQVLELYKVTADRASRRLDAKSLAAVETGPQLAMDTATFKLHRAAEHRVAGRGAGNASFGKPTFYIPRINGHPRWFAADVTAGTGKDTLRHAFVFTQAKPSDPWLLAADPHPSGAALTKIALDEEGYATTVRPSERELALQPARLPATHAALLSGGPKAPGAAGLAPGPQTTQAYDGLRRTQDRLMPGGITLSSHFTPEPGPVYALRTTDGGALVWYVVRQNEAYSSSKQGKLAVTGDLVGLAPPSAVKTHLDTVVLVQYLAAVPREGKARVTGMYRKAISAAGS</sequence>
<dbReference type="Proteomes" id="UP000468735">
    <property type="component" value="Unassembled WGS sequence"/>
</dbReference>
<dbReference type="Pfam" id="PF26366">
    <property type="entry name" value="DUF8094"/>
    <property type="match status" value="1"/>
</dbReference>
<organism evidence="2 3">
    <name type="scientific">Actinomadura rudentiformis</name>
    <dbReference type="NCBI Taxonomy" id="359158"/>
    <lineage>
        <taxon>Bacteria</taxon>
        <taxon>Bacillati</taxon>
        <taxon>Actinomycetota</taxon>
        <taxon>Actinomycetes</taxon>
        <taxon>Streptosporangiales</taxon>
        <taxon>Thermomonosporaceae</taxon>
        <taxon>Actinomadura</taxon>
    </lineage>
</organism>
<evidence type="ECO:0000313" key="3">
    <source>
        <dbReference type="Proteomes" id="UP000468735"/>
    </source>
</evidence>